<name>A0AC35U7J1_9BILA</name>
<evidence type="ECO:0000313" key="2">
    <source>
        <dbReference type="WBParaSite" id="RSKR_0000869000.1"/>
    </source>
</evidence>
<accession>A0AC35U7J1</accession>
<organism evidence="1 2">
    <name type="scientific">Rhabditophanes sp. KR3021</name>
    <dbReference type="NCBI Taxonomy" id="114890"/>
    <lineage>
        <taxon>Eukaryota</taxon>
        <taxon>Metazoa</taxon>
        <taxon>Ecdysozoa</taxon>
        <taxon>Nematoda</taxon>
        <taxon>Chromadorea</taxon>
        <taxon>Rhabditida</taxon>
        <taxon>Tylenchina</taxon>
        <taxon>Panagrolaimomorpha</taxon>
        <taxon>Strongyloidoidea</taxon>
        <taxon>Alloionematidae</taxon>
        <taxon>Rhabditophanes</taxon>
    </lineage>
</organism>
<proteinExistence type="predicted"/>
<dbReference type="Proteomes" id="UP000095286">
    <property type="component" value="Unplaced"/>
</dbReference>
<reference evidence="2" key="1">
    <citation type="submission" date="2016-11" db="UniProtKB">
        <authorList>
            <consortium name="WormBaseParasite"/>
        </authorList>
    </citation>
    <scope>IDENTIFICATION</scope>
    <source>
        <strain evidence="2">KR3021</strain>
    </source>
</reference>
<evidence type="ECO:0000313" key="1">
    <source>
        <dbReference type="Proteomes" id="UP000095286"/>
    </source>
</evidence>
<dbReference type="WBParaSite" id="RSKR_0000869000.1">
    <property type="protein sequence ID" value="RSKR_0000869000.1"/>
    <property type="gene ID" value="RSKR_0000869000"/>
</dbReference>
<protein>
    <submittedName>
        <fullName evidence="2">Amiloride-sensitive sodium channel subunit alpha</fullName>
    </submittedName>
</protein>
<sequence length="685" mass="78586">MNDLPPVVADDANKLTKPKLTIQRPSIDATNIIVDLETGSNGSRGSHSDRRQSKDSNFSVLSGKKDFKSRASQMFIEFPTQHLRRLNKTEGISSVRREIALFAGITTIHSTLRIYRAKGIYKILWISAAITSVTLLILQTISIMNQFLHDPTVSQVSFIIPEKGLIFPTVTICSYNPVRKSYVEELNRTGEFSKSLLDYLTLSYLEVEPMFTIGNFDEIMAGERDYHNYRREVDPHFTINDFFRKAGFACEDLFKVCAFGGREFNCCEIAFETLTDMGKCFRLDLRTANETWLHYQVQSGVNNGLMIIADFHNEQQMGFGKEIAEESIFANEFETGFRYYVHSNDTIPYLNSEGISVSPGSRCYSAISPNEISLLNENNWGNCSAEWPPGYEMDLPYTSPNCKARCRARFFFDKCNCSPFVFNIKGIYPVCTPYQIYTCLINDYPNQDFYHHHMTNKDLPLKPDVDIRLILPECSECLQECESWKYYTYNSYGQEFSVGALTWLHNRNKSWSAEHIKENFVAFNIFYRDLTYTQYTQKKQNDSSSSGGDEFEEHPQGFRQNAKDKLKRISSFIASGLVPSRKTSYADSSSHLCIPASTTRNRNSSFVDTLIENNLSGNGRAQNFIDVPVVKTIDCEEDGRERKRHLSNNEKGERNHLDVIKDKYRLRSYSATDSPDHKKQSNFIY</sequence>